<dbReference type="InterPro" id="IPR036138">
    <property type="entry name" value="PBP_dimer_sf"/>
</dbReference>
<sequence length="651" mass="73153">MYFVAAAFLMFAVAIAVQLFNVQYVDGDNYRKLVEKRTHKEVVIKANRGSIYADDGSLLATSVPKYDIRFDAVTVSKDNFSKELPMLCDSLSVMFGKSRSYYKEKLKKARRTKNRYMLVARNLGYSDYMRVRGFPMFRLGAYKGGLIVEQRTIREHPLGGIARRTVGRPQSQAGIEGAYDLLFLKGEDGSRLKQKIAKGQYKPIHDENEKEPKNGLDVISTIDVNIQDIAHHALLNQLEKFEADHGTVVVMETETGEVKAISNLQRNSKGRYLERMNHAVGESHEPGSTFKLMVMVAALESKVIDSSYVVDTENGVLTYYGKYKVRDSRHGGYGKISAARAFEVSSNTGMVKIVEKGFKDNPEAFVNRLYNMRLNEQLGLEFKGEGVPKIPHPNDKDWSGISLQWMAWGYGVSLTPLQTLTFYNAIANNGEMVKPRLVKEVRDFKQNKPVEKFDKVILNPRICSAETIGKVKEMMKNVVERGTAKNIYSPEFSMAGKTGTCRTDYGNKKADKNYVASFAGYFPADKPKYSCIVVIHKPNTSIGYYGNVVAAPVFKTIAKKIYTDTPMVDEVNVKVKPSDKLEKVYAVYNKKSQKEYKKIPNVVGMSGMDALAFLENLGLRVKLKGNGKVVKQSLKKGIVFKDNQEIVLELS</sequence>
<dbReference type="Pfam" id="PF03717">
    <property type="entry name" value="PBP_dimer"/>
    <property type="match status" value="1"/>
</dbReference>
<evidence type="ECO:0000256" key="2">
    <source>
        <dbReference type="ARBA" id="ARBA00022645"/>
    </source>
</evidence>
<proteinExistence type="predicted"/>
<keyword evidence="2" id="KW-0378">Hydrolase</keyword>
<dbReference type="Gene3D" id="3.30.450.330">
    <property type="match status" value="1"/>
</dbReference>
<keyword evidence="6" id="KW-1185">Reference proteome</keyword>
<keyword evidence="2" id="KW-0645">Protease</keyword>
<keyword evidence="2" id="KW-0121">Carboxypeptidase</keyword>
<dbReference type="InterPro" id="IPR005311">
    <property type="entry name" value="PBP_dimer"/>
</dbReference>
<dbReference type="SUPFAM" id="SSF56601">
    <property type="entry name" value="beta-lactamase/transpeptidase-like"/>
    <property type="match status" value="1"/>
</dbReference>
<dbReference type="SUPFAM" id="SSF54184">
    <property type="entry name" value="Penicillin-binding protein 2x (pbp-2x), c-terminal domain"/>
    <property type="match status" value="1"/>
</dbReference>
<evidence type="ECO:0000313" key="5">
    <source>
        <dbReference type="EMBL" id="MFD0963495.1"/>
    </source>
</evidence>
<feature type="domain" description="PASTA" evidence="4">
    <location>
        <begin position="593"/>
        <end position="651"/>
    </location>
</feature>
<dbReference type="InterPro" id="IPR012338">
    <property type="entry name" value="Beta-lactam/transpept-like"/>
</dbReference>
<dbReference type="Gene3D" id="3.40.710.10">
    <property type="entry name" value="DD-peptidase/beta-lactamase superfamily"/>
    <property type="match status" value="1"/>
</dbReference>
<dbReference type="PROSITE" id="PS51178">
    <property type="entry name" value="PASTA"/>
    <property type="match status" value="1"/>
</dbReference>
<dbReference type="SUPFAM" id="SSF56519">
    <property type="entry name" value="Penicillin binding protein dimerisation domain"/>
    <property type="match status" value="1"/>
</dbReference>
<dbReference type="Proteomes" id="UP001596997">
    <property type="component" value="Unassembled WGS sequence"/>
</dbReference>
<dbReference type="RefSeq" id="WP_377714792.1">
    <property type="nucleotide sequence ID" value="NZ_JBHTJM010000006.1"/>
</dbReference>
<dbReference type="InterPro" id="IPR001460">
    <property type="entry name" value="PCN-bd_Tpept"/>
</dbReference>
<organism evidence="5 6">
    <name type="scientific">Pseudofulvibacter geojedonensis</name>
    <dbReference type="NCBI Taxonomy" id="1123758"/>
    <lineage>
        <taxon>Bacteria</taxon>
        <taxon>Pseudomonadati</taxon>
        <taxon>Bacteroidota</taxon>
        <taxon>Flavobacteriia</taxon>
        <taxon>Flavobacteriales</taxon>
        <taxon>Flavobacteriaceae</taxon>
        <taxon>Pseudofulvibacter</taxon>
    </lineage>
</organism>
<evidence type="ECO:0000313" key="6">
    <source>
        <dbReference type="Proteomes" id="UP001596997"/>
    </source>
</evidence>
<evidence type="ECO:0000256" key="1">
    <source>
        <dbReference type="ARBA" id="ARBA00004370"/>
    </source>
</evidence>
<dbReference type="Pfam" id="PF03793">
    <property type="entry name" value="PASTA"/>
    <property type="match status" value="1"/>
</dbReference>
<dbReference type="Pfam" id="PF00905">
    <property type="entry name" value="Transpeptidase"/>
    <property type="match status" value="1"/>
</dbReference>
<accession>A0ABW3I110</accession>
<comment type="caution">
    <text evidence="5">The sequence shown here is derived from an EMBL/GenBank/DDBJ whole genome shotgun (WGS) entry which is preliminary data.</text>
</comment>
<dbReference type="PANTHER" id="PTHR30627:SF1">
    <property type="entry name" value="PEPTIDOGLYCAN D,D-TRANSPEPTIDASE FTSI"/>
    <property type="match status" value="1"/>
</dbReference>
<protein>
    <submittedName>
        <fullName evidence="5">Penicillin-binding protein</fullName>
    </submittedName>
</protein>
<evidence type="ECO:0000259" key="4">
    <source>
        <dbReference type="PROSITE" id="PS51178"/>
    </source>
</evidence>
<keyword evidence="3" id="KW-0472">Membrane</keyword>
<dbReference type="EMBL" id="JBHTJM010000006">
    <property type="protein sequence ID" value="MFD0963495.1"/>
    <property type="molecule type" value="Genomic_DNA"/>
</dbReference>
<comment type="subcellular location">
    <subcellularLocation>
        <location evidence="1">Membrane</location>
    </subcellularLocation>
</comment>
<dbReference type="SMART" id="SM00740">
    <property type="entry name" value="PASTA"/>
    <property type="match status" value="1"/>
</dbReference>
<dbReference type="PANTHER" id="PTHR30627">
    <property type="entry name" value="PEPTIDOGLYCAN D,D-TRANSPEPTIDASE"/>
    <property type="match status" value="1"/>
</dbReference>
<reference evidence="6" key="1">
    <citation type="journal article" date="2019" name="Int. J. Syst. Evol. Microbiol.">
        <title>The Global Catalogue of Microorganisms (GCM) 10K type strain sequencing project: providing services to taxonomists for standard genome sequencing and annotation.</title>
        <authorList>
            <consortium name="The Broad Institute Genomics Platform"/>
            <consortium name="The Broad Institute Genome Sequencing Center for Infectious Disease"/>
            <person name="Wu L."/>
            <person name="Ma J."/>
        </authorList>
    </citation>
    <scope>NUCLEOTIDE SEQUENCE [LARGE SCALE GENOMIC DNA]</scope>
    <source>
        <strain evidence="6">CCUG 62114</strain>
    </source>
</reference>
<name>A0ABW3I110_9FLAO</name>
<gene>
    <name evidence="5" type="ORF">ACFQ1O_05735</name>
</gene>
<dbReference type="Gene3D" id="3.90.1310.10">
    <property type="entry name" value="Penicillin-binding protein 2a (Domain 2)"/>
    <property type="match status" value="1"/>
</dbReference>
<dbReference type="InterPro" id="IPR005543">
    <property type="entry name" value="PASTA_dom"/>
</dbReference>
<evidence type="ECO:0000256" key="3">
    <source>
        <dbReference type="ARBA" id="ARBA00023136"/>
    </source>
</evidence>
<dbReference type="InterPro" id="IPR050515">
    <property type="entry name" value="Beta-lactam/transpept"/>
</dbReference>
<dbReference type="CDD" id="cd06575">
    <property type="entry name" value="PASTA_Pbp2x-like_2"/>
    <property type="match status" value="1"/>
</dbReference>